<evidence type="ECO:0000256" key="2">
    <source>
        <dbReference type="SAM" id="MobiDB-lite"/>
    </source>
</evidence>
<evidence type="ECO:0000313" key="3">
    <source>
        <dbReference type="EMBL" id="TKA76649.1"/>
    </source>
</evidence>
<feature type="compositionally biased region" description="Basic and acidic residues" evidence="2">
    <location>
        <begin position="317"/>
        <end position="331"/>
    </location>
</feature>
<feature type="compositionally biased region" description="Basic and acidic residues" evidence="2">
    <location>
        <begin position="271"/>
        <end position="283"/>
    </location>
</feature>
<feature type="region of interest" description="Disordered" evidence="2">
    <location>
        <begin position="112"/>
        <end position="163"/>
    </location>
</feature>
<feature type="compositionally biased region" description="Polar residues" evidence="2">
    <location>
        <begin position="732"/>
        <end position="746"/>
    </location>
</feature>
<feature type="compositionally biased region" description="Low complexity" evidence="2">
    <location>
        <begin position="1528"/>
        <end position="1538"/>
    </location>
</feature>
<reference evidence="3 4" key="1">
    <citation type="submission" date="2017-03" db="EMBL/GenBank/DDBJ databases">
        <title>Genomes of endolithic fungi from Antarctica.</title>
        <authorList>
            <person name="Coleine C."/>
            <person name="Masonjones S."/>
            <person name="Stajich J.E."/>
        </authorList>
    </citation>
    <scope>NUCLEOTIDE SEQUENCE [LARGE SCALE GENOMIC DNA]</scope>
    <source>
        <strain evidence="3 4">CCFEE 5187</strain>
    </source>
</reference>
<feature type="compositionally biased region" description="Polar residues" evidence="2">
    <location>
        <begin position="1271"/>
        <end position="1283"/>
    </location>
</feature>
<feature type="compositionally biased region" description="Polar residues" evidence="2">
    <location>
        <begin position="822"/>
        <end position="831"/>
    </location>
</feature>
<comment type="caution">
    <text evidence="3">The sequence shown here is derived from an EMBL/GenBank/DDBJ whole genome shotgun (WGS) entry which is preliminary data.</text>
</comment>
<feature type="region of interest" description="Disordered" evidence="2">
    <location>
        <begin position="226"/>
        <end position="254"/>
    </location>
</feature>
<feature type="compositionally biased region" description="Polar residues" evidence="2">
    <location>
        <begin position="1514"/>
        <end position="1527"/>
    </location>
</feature>
<evidence type="ECO:0000313" key="4">
    <source>
        <dbReference type="Proteomes" id="UP000308768"/>
    </source>
</evidence>
<evidence type="ECO:0000256" key="1">
    <source>
        <dbReference type="SAM" id="Coils"/>
    </source>
</evidence>
<feature type="compositionally biased region" description="Pro residues" evidence="2">
    <location>
        <begin position="381"/>
        <end position="396"/>
    </location>
</feature>
<sequence>MAEQDNHNDVVKSALSVSGISLTDTHATQVNSFTIRDDEVRPAAIPSTSLATEQPTSAASSAPASNTRSLDMTGKAFDDDTGPAVIVLDQPRVEGETSVEPAEVVLNGYDLPAPGMENNVNNVLQDGGTGSDTDTSRADNSDHSKDAANRHLRSNSVKKPTSFKAVSVTKSFLSKSATPTPPPKIGGDKVAATGLVSAAQQPAAKPRLVAKTGSGLRDTPRLAQFSANGGSGPDASTVWNKNRPVQPPPPKQFTDEELKQQYGIHLATRLQADEAGREPKWADIDDDEDDWAPETVEWADGTKSTLTAAESQPLPVEEPKTILSKIERPPDSAKPVLMALQRPSSTGSPKTILKPGGSSQAKTGGLVLKGAQEKPTLVAKPPAPTPVKSPWAPLPPIDKASPVVINPPLQPASSATFSQQDVHGFDAMPPRPSPAKEIAADDFDRHWRDSERGNRELFNSQSGRYEPVKETRRSSVRHDQGFRQPAVLQRPSQHGQSGPAEPSAAFQTSRSSGQADGSSWGRRRASSNVSGGSGPGARRMSINRPSDLPYVPDEAQPQLRRGSQTFKGSDAITSPSGTGPNASQHRVPFSERGPSPAAPQQYPSPFSPIAHHVQPVSPQKSTVPIVPFSQEQQVPASVTNPPPQEAPSAQLMEDPVAMQDRLMREKREKRELAIRRRQEEEEKAEAEKKERIRLKMASLGLPPLTQKITESKEVKGPPIAEAALQEEPLAVMQSSPKTPVTASTAGVAQYGQMKVHQPQSAKKPLPEDELLSGRQSPREAATQEPPAETKVLAAASEPIRATQSTLSPPKLPNGPIHHNMQPHLTSTVGPESQSQSDQSRIDIPQASPRDRKIQNWKPAGPVLETHSSWGANSMTTHSVPGSNVWGPPGQDRALGNGTFDSNFSRFPPRHISPQQAMAHIAPPGPIAPPTSAPRISPQAFISPGRSPVQLQQQSPDHQRSFKPPQDAHVNLPVGQGRFNGASPVSPSAMSPHRPGPIGPPRAGFGRQTQQQPPQLSGWQNLPAQLQRDESEAEKTAKLQREAQANDPPGFVRPLIKETFRQTSANNNALGAARRVVNTQKTVHGSPNSRTEEARTNVTLPPAQPPIDHPSTEIVTPLPGLDAKSSAEAGRPEYTYNETWRRTALSPTLGSRRVVEIEKTSHAPPSSEGQLSPQVRLPNQHAAGMGSLPSHPSAPTSLAHSPSSFANPPYSGSFVSLTYGGSPPPDSYDHPVCDGDSKHPHVVLPTPKAVVKLPPTALSLAASEPNSVAVPSPTQVQRAGTQPIAQRADWQQRFNGLFGKTQMQPLSPPVSPPTPAKVEALAVSSASKAPMDVASLQDLTTVSLPQRELRFAVDDSEDIVSKPMTDELLEDREFGSLPTVRLARTPHENAYMAGRMLLTPRPLPRFHKVVEARTREPWTMSWDDCEELPGEGWLIPIRLPGQPGPLKRLLVDRRIIHRRRGPRPEFQPRVHPRDQNRDRPTPQERSSKPLGKPQNKKRNFTTPQEDTPKAPSPQPRSSSSKFTPQQANTLPPTTPVVTTSNAFAALANDVGDASEDTPPQPRNSNWPRPPRGQKRGSGRTSVAN</sequence>
<feature type="compositionally biased region" description="Polar residues" evidence="2">
    <location>
        <begin position="561"/>
        <end position="584"/>
    </location>
</feature>
<keyword evidence="4" id="KW-1185">Reference proteome</keyword>
<dbReference type="EMBL" id="NAJN01000227">
    <property type="protein sequence ID" value="TKA76649.1"/>
    <property type="molecule type" value="Genomic_DNA"/>
</dbReference>
<feature type="compositionally biased region" description="Polar residues" evidence="2">
    <location>
        <begin position="46"/>
        <end position="56"/>
    </location>
</feature>
<feature type="compositionally biased region" description="Polar residues" evidence="2">
    <location>
        <begin position="411"/>
        <end position="421"/>
    </location>
</feature>
<feature type="region of interest" description="Disordered" evidence="2">
    <location>
        <begin position="304"/>
        <end position="655"/>
    </location>
</feature>
<feature type="compositionally biased region" description="Basic and acidic residues" evidence="2">
    <location>
        <begin position="1026"/>
        <end position="1040"/>
    </location>
</feature>
<feature type="region of interest" description="Disordered" evidence="2">
    <location>
        <begin position="33"/>
        <end position="82"/>
    </location>
</feature>
<keyword evidence="1" id="KW-0175">Coiled coil</keyword>
<feature type="compositionally biased region" description="Basic and acidic residues" evidence="2">
    <location>
        <begin position="466"/>
        <end position="481"/>
    </location>
</feature>
<feature type="compositionally biased region" description="Polar residues" evidence="2">
    <location>
        <begin position="505"/>
        <end position="517"/>
    </location>
</feature>
<feature type="compositionally biased region" description="Basic and acidic residues" evidence="2">
    <location>
        <begin position="438"/>
        <end position="455"/>
    </location>
</feature>
<feature type="region of interest" description="Disordered" evidence="2">
    <location>
        <begin position="1263"/>
        <end position="1283"/>
    </location>
</feature>
<feature type="region of interest" description="Disordered" evidence="2">
    <location>
        <begin position="1458"/>
        <end position="1583"/>
    </location>
</feature>
<feature type="compositionally biased region" description="Low complexity" evidence="2">
    <location>
        <begin position="594"/>
        <end position="608"/>
    </location>
</feature>
<dbReference type="STRING" id="331657.A0A4V5NH37"/>
<feature type="region of interest" description="Disordered" evidence="2">
    <location>
        <begin position="703"/>
        <end position="856"/>
    </location>
</feature>
<feature type="compositionally biased region" description="Polar residues" evidence="2">
    <location>
        <begin position="1192"/>
        <end position="1203"/>
    </location>
</feature>
<feature type="region of interest" description="Disordered" evidence="2">
    <location>
        <begin position="1179"/>
        <end position="1203"/>
    </location>
</feature>
<feature type="compositionally biased region" description="Pro residues" evidence="2">
    <location>
        <begin position="922"/>
        <end position="931"/>
    </location>
</feature>
<dbReference type="Proteomes" id="UP000308768">
    <property type="component" value="Unassembled WGS sequence"/>
</dbReference>
<gene>
    <name evidence="3" type="ORF">B0A49_01865</name>
</gene>
<feature type="region of interest" description="Disordered" evidence="2">
    <location>
        <begin position="919"/>
        <end position="1050"/>
    </location>
</feature>
<feature type="coiled-coil region" evidence="1">
    <location>
        <begin position="662"/>
        <end position="697"/>
    </location>
</feature>
<feature type="compositionally biased region" description="Basic and acidic residues" evidence="2">
    <location>
        <begin position="134"/>
        <end position="149"/>
    </location>
</feature>
<protein>
    <submittedName>
        <fullName evidence="3">Uncharacterized protein</fullName>
    </submittedName>
</protein>
<organism evidence="3 4">
    <name type="scientific">Cryomyces minteri</name>
    <dbReference type="NCBI Taxonomy" id="331657"/>
    <lineage>
        <taxon>Eukaryota</taxon>
        <taxon>Fungi</taxon>
        <taxon>Dikarya</taxon>
        <taxon>Ascomycota</taxon>
        <taxon>Pezizomycotina</taxon>
        <taxon>Dothideomycetes</taxon>
        <taxon>Dothideomycetes incertae sedis</taxon>
        <taxon>Cryomyces</taxon>
    </lineage>
</organism>
<name>A0A4V5NH37_9PEZI</name>
<feature type="region of interest" description="Disordered" evidence="2">
    <location>
        <begin position="268"/>
        <end position="290"/>
    </location>
</feature>
<feature type="compositionally biased region" description="Polar residues" evidence="2">
    <location>
        <begin position="1006"/>
        <end position="1023"/>
    </location>
</feature>
<feature type="compositionally biased region" description="Basic and acidic residues" evidence="2">
    <location>
        <begin position="1461"/>
        <end position="1486"/>
    </location>
</feature>
<proteinExistence type="predicted"/>
<dbReference type="OrthoDB" id="5416983at2759"/>
<accession>A0A4V5NH37</accession>
<feature type="compositionally biased region" description="Polar residues" evidence="2">
    <location>
        <begin position="629"/>
        <end position="639"/>
    </location>
</feature>